<dbReference type="Gramene" id="ESQ28837">
    <property type="protein sequence ID" value="ESQ28837"/>
    <property type="gene ID" value="EUTSA_v10019325mg"/>
</dbReference>
<dbReference type="Proteomes" id="UP000030689">
    <property type="component" value="Unassembled WGS sequence"/>
</dbReference>
<evidence type="ECO:0008006" key="5">
    <source>
        <dbReference type="Google" id="ProtNLM"/>
    </source>
</evidence>
<dbReference type="GO" id="GO:1903409">
    <property type="term" value="P:reactive oxygen species biosynthetic process"/>
    <property type="evidence" value="ECO:0007669"/>
    <property type="project" value="EnsemblPlants"/>
</dbReference>
<reference evidence="3 4" key="1">
    <citation type="journal article" date="2013" name="Front. Plant Sci.">
        <title>The Reference Genome of the Halophytic Plant Eutrema salsugineum.</title>
        <authorList>
            <person name="Yang R."/>
            <person name="Jarvis D.E."/>
            <person name="Chen H."/>
            <person name="Beilstein M.A."/>
            <person name="Grimwood J."/>
            <person name="Jenkins J."/>
            <person name="Shu S."/>
            <person name="Prochnik S."/>
            <person name="Xin M."/>
            <person name="Ma C."/>
            <person name="Schmutz J."/>
            <person name="Wing R.A."/>
            <person name="Mitchell-Olds T."/>
            <person name="Schumaker K.S."/>
            <person name="Wang X."/>
        </authorList>
    </citation>
    <scope>NUCLEOTIDE SEQUENCE [LARGE SCALE GENOMIC DNA]</scope>
</reference>
<keyword evidence="2" id="KW-0812">Transmembrane</keyword>
<evidence type="ECO:0000256" key="2">
    <source>
        <dbReference type="SAM" id="Phobius"/>
    </source>
</evidence>
<evidence type="ECO:0000313" key="3">
    <source>
        <dbReference type="EMBL" id="ESQ28837.1"/>
    </source>
</evidence>
<keyword evidence="2" id="KW-0472">Membrane</keyword>
<name>V4KG73_EUTSA</name>
<organism evidence="3 4">
    <name type="scientific">Eutrema salsugineum</name>
    <name type="common">Saltwater cress</name>
    <name type="synonym">Sisymbrium salsugineum</name>
    <dbReference type="NCBI Taxonomy" id="72664"/>
    <lineage>
        <taxon>Eukaryota</taxon>
        <taxon>Viridiplantae</taxon>
        <taxon>Streptophyta</taxon>
        <taxon>Embryophyta</taxon>
        <taxon>Tracheophyta</taxon>
        <taxon>Spermatophyta</taxon>
        <taxon>Magnoliopsida</taxon>
        <taxon>eudicotyledons</taxon>
        <taxon>Gunneridae</taxon>
        <taxon>Pentapetalae</taxon>
        <taxon>rosids</taxon>
        <taxon>malvids</taxon>
        <taxon>Brassicales</taxon>
        <taxon>Brassicaceae</taxon>
        <taxon>Eutremeae</taxon>
        <taxon>Eutrema</taxon>
    </lineage>
</organism>
<sequence length="120" mass="13692">MNFIDPSSPIKTWIEKFELKRGSERDPMTEKAPPLCVVFIVALLLLSPLFLGQLEAISTKQAKHRKMGNRGEEENRINGIVIQIKAKVKRSYSKKGPQKKEPYKRVPPKKPPCKPPTHPH</sequence>
<gene>
    <name evidence="3" type="ORF">EUTSA_v10019325mg</name>
</gene>
<accession>V4KG73</accession>
<feature type="transmembrane region" description="Helical" evidence="2">
    <location>
        <begin position="32"/>
        <end position="57"/>
    </location>
</feature>
<dbReference type="OMA" id="YKKPPCS"/>
<dbReference type="EMBL" id="KI517953">
    <property type="protein sequence ID" value="ESQ28837.1"/>
    <property type="molecule type" value="Genomic_DNA"/>
</dbReference>
<evidence type="ECO:0000256" key="1">
    <source>
        <dbReference type="SAM" id="MobiDB-lite"/>
    </source>
</evidence>
<feature type="compositionally biased region" description="Basic residues" evidence="1">
    <location>
        <begin position="106"/>
        <end position="120"/>
    </location>
</feature>
<dbReference type="AlphaFoldDB" id="V4KG73"/>
<feature type="region of interest" description="Disordered" evidence="1">
    <location>
        <begin position="87"/>
        <end position="120"/>
    </location>
</feature>
<feature type="compositionally biased region" description="Basic residues" evidence="1">
    <location>
        <begin position="87"/>
        <end position="97"/>
    </location>
</feature>
<proteinExistence type="predicted"/>
<protein>
    <recommendedName>
        <fullName evidence="5">Transmembrane protein</fullName>
    </recommendedName>
</protein>
<evidence type="ECO:0000313" key="4">
    <source>
        <dbReference type="Proteomes" id="UP000030689"/>
    </source>
</evidence>
<keyword evidence="2" id="KW-1133">Transmembrane helix</keyword>
<dbReference type="KEGG" id="eus:EUTSA_v10019325mg"/>
<keyword evidence="4" id="KW-1185">Reference proteome</keyword>